<dbReference type="OrthoDB" id="310895at2759"/>
<dbReference type="Gene3D" id="3.40.309.10">
    <property type="entry name" value="Aldehyde Dehydrogenase, Chain A, domain 2"/>
    <property type="match status" value="1"/>
</dbReference>
<proteinExistence type="inferred from homology"/>
<evidence type="ECO:0000313" key="8">
    <source>
        <dbReference type="EMBL" id="KAG4425088.1"/>
    </source>
</evidence>
<evidence type="ECO:0000256" key="3">
    <source>
        <dbReference type="ARBA" id="ARBA00024226"/>
    </source>
</evidence>
<dbReference type="EC" id="1.2.1.3" evidence="3"/>
<dbReference type="AlphaFoldDB" id="A0A8H7WI34"/>
<comment type="caution">
    <text evidence="8">The sequence shown here is derived from an EMBL/GenBank/DDBJ whole genome shotgun (WGS) entry which is preliminary data.</text>
</comment>
<dbReference type="SUPFAM" id="SSF53720">
    <property type="entry name" value="ALDH-like"/>
    <property type="match status" value="1"/>
</dbReference>
<dbReference type="PROSITE" id="PS00070">
    <property type="entry name" value="ALDEHYDE_DEHYDR_CYS"/>
    <property type="match status" value="1"/>
</dbReference>
<evidence type="ECO:0000256" key="1">
    <source>
        <dbReference type="ARBA" id="ARBA00009986"/>
    </source>
</evidence>
<dbReference type="Gene3D" id="3.40.605.10">
    <property type="entry name" value="Aldehyde Dehydrogenase, Chain A, domain 1"/>
    <property type="match status" value="1"/>
</dbReference>
<dbReference type="FunFam" id="3.40.309.10:FF:000009">
    <property type="entry name" value="Aldehyde dehydrogenase A"/>
    <property type="match status" value="1"/>
</dbReference>
<dbReference type="InterPro" id="IPR015590">
    <property type="entry name" value="Aldehyde_DH_dom"/>
</dbReference>
<name>A0A8H7WI34_9HELO</name>
<evidence type="ECO:0000313" key="9">
    <source>
        <dbReference type="Proteomes" id="UP000664132"/>
    </source>
</evidence>
<comment type="similarity">
    <text evidence="1 6">Belongs to the aldehyde dehydrogenase family.</text>
</comment>
<feature type="domain" description="Aldehyde dehydrogenase" evidence="7">
    <location>
        <begin position="32"/>
        <end position="475"/>
    </location>
</feature>
<dbReference type="InterPro" id="IPR029510">
    <property type="entry name" value="Ald_DH_CS_GLU"/>
</dbReference>
<evidence type="ECO:0000256" key="2">
    <source>
        <dbReference type="ARBA" id="ARBA00023002"/>
    </source>
</evidence>
<evidence type="ECO:0000256" key="6">
    <source>
        <dbReference type="RuleBase" id="RU003345"/>
    </source>
</evidence>
<gene>
    <name evidence="8" type="ORF">IFR04_001858</name>
</gene>
<dbReference type="GO" id="GO:0004029">
    <property type="term" value="F:aldehyde dehydrogenase (NAD+) activity"/>
    <property type="evidence" value="ECO:0007669"/>
    <property type="project" value="UniProtKB-EC"/>
</dbReference>
<protein>
    <recommendedName>
        <fullName evidence="3">aldehyde dehydrogenase (NAD(+))</fullName>
        <ecNumber evidence="3">1.2.1.3</ecNumber>
    </recommendedName>
</protein>
<dbReference type="Pfam" id="PF00171">
    <property type="entry name" value="Aldedh"/>
    <property type="match status" value="1"/>
</dbReference>
<dbReference type="InterPro" id="IPR016162">
    <property type="entry name" value="Ald_DH_N"/>
</dbReference>
<dbReference type="CDD" id="cd07106">
    <property type="entry name" value="ALDH_AldA-AAD23400"/>
    <property type="match status" value="1"/>
</dbReference>
<reference evidence="8" key="1">
    <citation type="submission" date="2021-02" db="EMBL/GenBank/DDBJ databases">
        <title>Genome sequence Cadophora malorum strain M34.</title>
        <authorList>
            <person name="Stefanovic E."/>
            <person name="Vu D."/>
            <person name="Scully C."/>
            <person name="Dijksterhuis J."/>
            <person name="Roader J."/>
            <person name="Houbraken J."/>
        </authorList>
    </citation>
    <scope>NUCLEOTIDE SEQUENCE</scope>
    <source>
        <strain evidence="8">M34</strain>
    </source>
</reference>
<dbReference type="InterPro" id="IPR016160">
    <property type="entry name" value="Ald_DH_CS_CYS"/>
</dbReference>
<dbReference type="InterPro" id="IPR016161">
    <property type="entry name" value="Ald_DH/histidinol_DH"/>
</dbReference>
<dbReference type="EMBL" id="JAFJYH010000014">
    <property type="protein sequence ID" value="KAG4425088.1"/>
    <property type="molecule type" value="Genomic_DNA"/>
</dbReference>
<dbReference type="Proteomes" id="UP000664132">
    <property type="component" value="Unassembled WGS sequence"/>
</dbReference>
<evidence type="ECO:0000259" key="7">
    <source>
        <dbReference type="Pfam" id="PF00171"/>
    </source>
</evidence>
<keyword evidence="2 6" id="KW-0560">Oxidoreductase</keyword>
<dbReference type="FunFam" id="3.40.605.10:FF:000007">
    <property type="entry name" value="NAD/NADP-dependent betaine aldehyde dehydrogenase"/>
    <property type="match status" value="1"/>
</dbReference>
<accession>A0A8H7WI34</accession>
<evidence type="ECO:0000256" key="5">
    <source>
        <dbReference type="PROSITE-ProRule" id="PRU10007"/>
    </source>
</evidence>
<evidence type="ECO:0000256" key="4">
    <source>
        <dbReference type="ARBA" id="ARBA00049194"/>
    </source>
</evidence>
<feature type="active site" evidence="5">
    <location>
        <position position="253"/>
    </location>
</feature>
<sequence>MPSANPPSSALDFTTFTHCINGTFLTTKTSRHGINPSNLSALPDVPVASEQDLDAAVTAARAAFKTWSKVPWEERKKALLAFNDALEEEKDDFVKLLTTEQGKPTFQAVQELEASLAFSRGVANLTIPEEIIEDSEERKIVNRYTPLGVVAGIVPWNFPNLLAMIKIAPAVITGNVIIIKPSPFTPYSGLKLVELAQKCFPPGVVQSLSGDDNLGPWITSHPGIDKISFTGSSRTGKLVAASAAKTLKRVTLELGGNDAAIICPDVDIEKVAPQIATFAFLNSGQICLCIKRIFVHKSIYRPFVDAMARHAKTFQVGDGFAADTFCGPIQNSMQYERVKGFFSEIEKEKWNVACGGQVEKTNGYFITPTIIDNPPEDARIVTEEPFGPIVPTLSWDTEEEVIERANATNMGLGASVWSKDTAKADHIARQLEAGTVWVNNHFDLSPMAPFGGFKESGLGVEMGTCGLKAMCNSQTLMINKKA</sequence>
<keyword evidence="9" id="KW-1185">Reference proteome</keyword>
<dbReference type="InterPro" id="IPR044086">
    <property type="entry name" value="LUC3-like"/>
</dbReference>
<dbReference type="PANTHER" id="PTHR11699">
    <property type="entry name" value="ALDEHYDE DEHYDROGENASE-RELATED"/>
    <property type="match status" value="1"/>
</dbReference>
<comment type="catalytic activity">
    <reaction evidence="4">
        <text>an aldehyde + NAD(+) + H2O = a carboxylate + NADH + 2 H(+)</text>
        <dbReference type="Rhea" id="RHEA:16185"/>
        <dbReference type="ChEBI" id="CHEBI:15377"/>
        <dbReference type="ChEBI" id="CHEBI:15378"/>
        <dbReference type="ChEBI" id="CHEBI:17478"/>
        <dbReference type="ChEBI" id="CHEBI:29067"/>
        <dbReference type="ChEBI" id="CHEBI:57540"/>
        <dbReference type="ChEBI" id="CHEBI:57945"/>
        <dbReference type="EC" id="1.2.1.3"/>
    </reaction>
</comment>
<dbReference type="InterPro" id="IPR016163">
    <property type="entry name" value="Ald_DH_C"/>
</dbReference>
<dbReference type="PROSITE" id="PS00687">
    <property type="entry name" value="ALDEHYDE_DEHYDR_GLU"/>
    <property type="match status" value="1"/>
</dbReference>
<organism evidence="8 9">
    <name type="scientific">Cadophora malorum</name>
    <dbReference type="NCBI Taxonomy" id="108018"/>
    <lineage>
        <taxon>Eukaryota</taxon>
        <taxon>Fungi</taxon>
        <taxon>Dikarya</taxon>
        <taxon>Ascomycota</taxon>
        <taxon>Pezizomycotina</taxon>
        <taxon>Leotiomycetes</taxon>
        <taxon>Helotiales</taxon>
        <taxon>Ploettnerulaceae</taxon>
        <taxon>Cadophora</taxon>
    </lineage>
</organism>